<organism evidence="1 2">
    <name type="scientific">Armillaria gallica</name>
    <name type="common">Bulbous honey fungus</name>
    <name type="synonym">Armillaria bulbosa</name>
    <dbReference type="NCBI Taxonomy" id="47427"/>
    <lineage>
        <taxon>Eukaryota</taxon>
        <taxon>Fungi</taxon>
        <taxon>Dikarya</taxon>
        <taxon>Basidiomycota</taxon>
        <taxon>Agaricomycotina</taxon>
        <taxon>Agaricomycetes</taxon>
        <taxon>Agaricomycetidae</taxon>
        <taxon>Agaricales</taxon>
        <taxon>Marasmiineae</taxon>
        <taxon>Physalacriaceae</taxon>
        <taxon>Armillaria</taxon>
    </lineage>
</organism>
<dbReference type="InParanoid" id="A0A2H3DWJ0"/>
<dbReference type="Proteomes" id="UP000217790">
    <property type="component" value="Unassembled WGS sequence"/>
</dbReference>
<gene>
    <name evidence="1" type="ORF">ARMGADRAFT_749527</name>
</gene>
<keyword evidence="2" id="KW-1185">Reference proteome</keyword>
<proteinExistence type="predicted"/>
<dbReference type="AlphaFoldDB" id="A0A2H3DWJ0"/>
<protein>
    <submittedName>
        <fullName evidence="1">Uncharacterized protein</fullName>
    </submittedName>
</protein>
<name>A0A2H3DWJ0_ARMGA</name>
<accession>A0A2H3DWJ0</accession>
<evidence type="ECO:0000313" key="1">
    <source>
        <dbReference type="EMBL" id="PBK95812.1"/>
    </source>
</evidence>
<dbReference type="EMBL" id="KZ293651">
    <property type="protein sequence ID" value="PBK95812.1"/>
    <property type="molecule type" value="Genomic_DNA"/>
</dbReference>
<reference evidence="2" key="1">
    <citation type="journal article" date="2017" name="Nat. Ecol. Evol.">
        <title>Genome expansion and lineage-specific genetic innovations in the forest pathogenic fungi Armillaria.</title>
        <authorList>
            <person name="Sipos G."/>
            <person name="Prasanna A.N."/>
            <person name="Walter M.C."/>
            <person name="O'Connor E."/>
            <person name="Balint B."/>
            <person name="Krizsan K."/>
            <person name="Kiss B."/>
            <person name="Hess J."/>
            <person name="Varga T."/>
            <person name="Slot J."/>
            <person name="Riley R."/>
            <person name="Boka B."/>
            <person name="Rigling D."/>
            <person name="Barry K."/>
            <person name="Lee J."/>
            <person name="Mihaltcheva S."/>
            <person name="LaButti K."/>
            <person name="Lipzen A."/>
            <person name="Waldron R."/>
            <person name="Moloney N.M."/>
            <person name="Sperisen C."/>
            <person name="Kredics L."/>
            <person name="Vagvoelgyi C."/>
            <person name="Patrignani A."/>
            <person name="Fitzpatrick D."/>
            <person name="Nagy I."/>
            <person name="Doyle S."/>
            <person name="Anderson J.B."/>
            <person name="Grigoriev I.V."/>
            <person name="Gueldener U."/>
            <person name="Muensterkoetter M."/>
            <person name="Nagy L.G."/>
        </authorList>
    </citation>
    <scope>NUCLEOTIDE SEQUENCE [LARGE SCALE GENOMIC DNA]</scope>
    <source>
        <strain evidence="2">Ar21-2</strain>
    </source>
</reference>
<evidence type="ECO:0000313" key="2">
    <source>
        <dbReference type="Proteomes" id="UP000217790"/>
    </source>
</evidence>
<sequence>MPQTIAIVDVCCSKYSAESLASVEQPLNVPARLPVNPTWLYAPDSMLDRPRLHRNLQHSHLTAWSGILNDHDYLSFHKLERAISQTRSPFCPSIDRQPGLTSQVSNSTDSTLRKIRIALVRLPAVSNCLTAHTLCHGGRRDHYEDQTYLRSAHVVVGFRSDDPQGRHFTVKMAASKVCRIVLQRICKSFYMSSPKA</sequence>